<dbReference type="FunFam" id="3.40.50.720:FF:000045">
    <property type="entry name" value="1-deoxy-D-xylulose 5-phosphate reductoisomerase"/>
    <property type="match status" value="1"/>
</dbReference>
<keyword evidence="14" id="KW-1185">Reference proteome</keyword>
<comment type="function">
    <text evidence="9">Catalyzes the NADPH-dependent rearrangement and reduction of 1-deoxy-D-xylulose-5-phosphate (DXP) to 2-C-methyl-D-erythritol 4-phosphate (MEP).</text>
</comment>
<evidence type="ECO:0000259" key="10">
    <source>
        <dbReference type="Pfam" id="PF02670"/>
    </source>
</evidence>
<evidence type="ECO:0000256" key="1">
    <source>
        <dbReference type="ARBA" id="ARBA00005094"/>
    </source>
</evidence>
<name>A0A521G4W7_9BACT</name>
<gene>
    <name evidence="9" type="primary">dxr</name>
    <name evidence="13" type="ORF">CDV28_102186</name>
</gene>
<feature type="binding site" evidence="9">
    <location>
        <position position="151"/>
    </location>
    <ligand>
        <name>1-deoxy-D-xylulose 5-phosphate</name>
        <dbReference type="ChEBI" id="CHEBI:57792"/>
    </ligand>
</feature>
<feature type="binding site" evidence="9">
    <location>
        <position position="198"/>
    </location>
    <ligand>
        <name>1-deoxy-D-xylulose 5-phosphate</name>
        <dbReference type="ChEBI" id="CHEBI:57792"/>
    </ligand>
</feature>
<feature type="binding site" evidence="9">
    <location>
        <position position="36"/>
    </location>
    <ligand>
        <name>NADPH</name>
        <dbReference type="ChEBI" id="CHEBI:57783"/>
    </ligand>
</feature>
<dbReference type="SUPFAM" id="SSF69055">
    <property type="entry name" value="1-deoxy-D-xylulose-5-phosphate reductoisomerase, C-terminal domain"/>
    <property type="match status" value="1"/>
</dbReference>
<dbReference type="Proteomes" id="UP000316238">
    <property type="component" value="Unassembled WGS sequence"/>
</dbReference>
<comment type="cofactor">
    <cofactor evidence="9">
        <name>Mg(2+)</name>
        <dbReference type="ChEBI" id="CHEBI:18420"/>
    </cofactor>
    <cofactor evidence="9">
        <name>Mn(2+)</name>
        <dbReference type="ChEBI" id="CHEBI:29035"/>
    </cofactor>
</comment>
<protein>
    <recommendedName>
        <fullName evidence="9">1-deoxy-D-xylulose 5-phosphate reductoisomerase</fullName>
        <shortName evidence="9">DXP reductoisomerase</shortName>
        <ecNumber evidence="9">1.1.1.267</ecNumber>
    </recommendedName>
    <alternativeName>
        <fullName evidence="9">1-deoxyxylulose-5-phosphate reductoisomerase</fullName>
    </alternativeName>
    <alternativeName>
        <fullName evidence="9">2-C-methyl-D-erythritol 4-phosphate synthase</fullName>
    </alternativeName>
</protein>
<dbReference type="InterPro" id="IPR036169">
    <property type="entry name" value="DXPR_C_sf"/>
</dbReference>
<feature type="binding site" evidence="9">
    <location>
        <position position="204"/>
    </location>
    <ligand>
        <name>NADPH</name>
        <dbReference type="ChEBI" id="CHEBI:57783"/>
    </ligand>
</feature>
<keyword evidence="6 9" id="KW-0464">Manganese</keyword>
<dbReference type="InterPro" id="IPR036291">
    <property type="entry name" value="NAD(P)-bd_dom_sf"/>
</dbReference>
<dbReference type="GO" id="GO:0051484">
    <property type="term" value="P:isopentenyl diphosphate biosynthetic process, methylerythritol 4-phosphate pathway involved in terpenoid biosynthetic process"/>
    <property type="evidence" value="ECO:0007669"/>
    <property type="project" value="TreeGrafter"/>
</dbReference>
<feature type="binding site" evidence="9">
    <location>
        <position position="220"/>
    </location>
    <ligand>
        <name>1-deoxy-D-xylulose 5-phosphate</name>
        <dbReference type="ChEBI" id="CHEBI:57792"/>
    </ligand>
</feature>
<dbReference type="EMBL" id="NQJD01000002">
    <property type="protein sequence ID" value="TAA76058.1"/>
    <property type="molecule type" value="Genomic_DNA"/>
</dbReference>
<feature type="binding site" evidence="9">
    <location>
        <position position="220"/>
    </location>
    <ligand>
        <name>Mn(2+)</name>
        <dbReference type="ChEBI" id="CHEBI:29035"/>
    </ligand>
</feature>
<dbReference type="Pfam" id="PF13288">
    <property type="entry name" value="DXPR_C"/>
    <property type="match status" value="1"/>
</dbReference>
<evidence type="ECO:0000256" key="6">
    <source>
        <dbReference type="ARBA" id="ARBA00023211"/>
    </source>
</evidence>
<feature type="binding site" evidence="9">
    <location>
        <position position="150"/>
    </location>
    <ligand>
        <name>1-deoxy-D-xylulose 5-phosphate</name>
        <dbReference type="ChEBI" id="CHEBI:57792"/>
    </ligand>
</feature>
<evidence type="ECO:0000259" key="12">
    <source>
        <dbReference type="Pfam" id="PF13288"/>
    </source>
</evidence>
<evidence type="ECO:0000259" key="11">
    <source>
        <dbReference type="Pfam" id="PF08436"/>
    </source>
</evidence>
<evidence type="ECO:0000256" key="9">
    <source>
        <dbReference type="HAMAP-Rule" id="MF_00183"/>
    </source>
</evidence>
<dbReference type="InterPro" id="IPR026877">
    <property type="entry name" value="DXPR_C"/>
</dbReference>
<evidence type="ECO:0000313" key="14">
    <source>
        <dbReference type="Proteomes" id="UP000316238"/>
    </source>
</evidence>
<dbReference type="EC" id="1.1.1.267" evidence="9"/>
<feature type="binding site" evidence="9">
    <location>
        <position position="217"/>
    </location>
    <ligand>
        <name>1-deoxy-D-xylulose 5-phosphate</name>
        <dbReference type="ChEBI" id="CHEBI:57792"/>
    </ligand>
</feature>
<feature type="binding site" evidence="9">
    <location>
        <position position="216"/>
    </location>
    <ligand>
        <name>1-deoxy-D-xylulose 5-phosphate</name>
        <dbReference type="ChEBI" id="CHEBI:57792"/>
    </ligand>
</feature>
<dbReference type="Gene3D" id="1.10.1740.10">
    <property type="match status" value="1"/>
</dbReference>
<feature type="domain" description="1-deoxy-D-xylulose 5-phosphate reductoisomerase C-terminal" evidence="11">
    <location>
        <begin position="145"/>
        <end position="228"/>
    </location>
</feature>
<reference evidence="13" key="1">
    <citation type="submission" date="2017-07" db="EMBL/GenBank/DDBJ databases">
        <title>The cable genome - Insights into the physiology and evolution of filamentous bacteria capable of sulfide oxidation via long distance electron transfer.</title>
        <authorList>
            <person name="Thorup C."/>
            <person name="Bjerg J.T."/>
            <person name="Schreiber L."/>
            <person name="Nielsen L.P."/>
            <person name="Kjeldsen K.U."/>
            <person name="Boesen T."/>
            <person name="Boggild A."/>
            <person name="Meysman F."/>
            <person name="Geelhoed J."/>
            <person name="Schramm A."/>
        </authorList>
    </citation>
    <scope>NUCLEOTIDE SEQUENCE [LARGE SCALE GENOMIC DNA]</scope>
    <source>
        <strain evidence="13">GS</strain>
    </source>
</reference>
<comment type="pathway">
    <text evidence="1 9">Isoprenoid biosynthesis; isopentenyl diphosphate biosynthesis via DXP pathway; isopentenyl diphosphate from 1-deoxy-D-xylulose 5-phosphate: step 1/6.</text>
</comment>
<feature type="domain" description="DXP reductoisomerase C-terminal" evidence="12">
    <location>
        <begin position="260"/>
        <end position="376"/>
    </location>
</feature>
<dbReference type="Pfam" id="PF08436">
    <property type="entry name" value="DXP_redisom_C"/>
    <property type="match status" value="1"/>
</dbReference>
<accession>A0A521G4W7</accession>
<feature type="binding site" evidence="9">
    <location>
        <position position="149"/>
    </location>
    <ligand>
        <name>Mn(2+)</name>
        <dbReference type="ChEBI" id="CHEBI:29035"/>
    </ligand>
</feature>
<feature type="binding site" evidence="9">
    <location>
        <position position="38"/>
    </location>
    <ligand>
        <name>NADPH</name>
        <dbReference type="ChEBI" id="CHEBI:57783"/>
    </ligand>
</feature>
<dbReference type="NCBIfam" id="TIGR00243">
    <property type="entry name" value="Dxr"/>
    <property type="match status" value="1"/>
</dbReference>
<dbReference type="Pfam" id="PF02670">
    <property type="entry name" value="DXP_reductoisom"/>
    <property type="match status" value="1"/>
</dbReference>
<dbReference type="InterPro" id="IPR013644">
    <property type="entry name" value="DXP_reductoisomerase_C"/>
</dbReference>
<proteinExistence type="inferred from homology"/>
<feature type="binding site" evidence="9">
    <location>
        <position position="12"/>
    </location>
    <ligand>
        <name>NADPH</name>
        <dbReference type="ChEBI" id="CHEBI:57783"/>
    </ligand>
</feature>
<dbReference type="PANTHER" id="PTHR30525:SF0">
    <property type="entry name" value="1-DEOXY-D-XYLULOSE 5-PHOSPHATE REDUCTOISOMERASE, CHLOROPLASTIC"/>
    <property type="match status" value="1"/>
</dbReference>
<dbReference type="InterPro" id="IPR013512">
    <property type="entry name" value="DXP_reductoisomerase_N"/>
</dbReference>
<organism evidence="13 14">
    <name type="scientific">Candidatus Electronema aureum</name>
    <dbReference type="NCBI Taxonomy" id="2005002"/>
    <lineage>
        <taxon>Bacteria</taxon>
        <taxon>Pseudomonadati</taxon>
        <taxon>Thermodesulfobacteriota</taxon>
        <taxon>Desulfobulbia</taxon>
        <taxon>Desulfobulbales</taxon>
        <taxon>Desulfobulbaceae</taxon>
        <taxon>Candidatus Electronema</taxon>
    </lineage>
</organism>
<keyword evidence="3 9" id="KW-0479">Metal-binding</keyword>
<dbReference type="SUPFAM" id="SSF51735">
    <property type="entry name" value="NAD(P)-binding Rossmann-fold domains"/>
    <property type="match status" value="1"/>
</dbReference>
<keyword evidence="7 9" id="KW-0414">Isoprene biosynthesis</keyword>
<evidence type="ECO:0000256" key="3">
    <source>
        <dbReference type="ARBA" id="ARBA00022723"/>
    </source>
</evidence>
<feature type="binding site" evidence="9">
    <location>
        <position position="13"/>
    </location>
    <ligand>
        <name>NADPH</name>
        <dbReference type="ChEBI" id="CHEBI:57783"/>
    </ligand>
</feature>
<feature type="binding site" evidence="9">
    <location>
        <position position="124"/>
    </location>
    <ligand>
        <name>1-deoxy-D-xylulose 5-phosphate</name>
        <dbReference type="ChEBI" id="CHEBI:57792"/>
    </ligand>
</feature>
<dbReference type="AlphaFoldDB" id="A0A521G4W7"/>
<dbReference type="NCBIfam" id="NF009114">
    <property type="entry name" value="PRK12464.1"/>
    <property type="match status" value="1"/>
</dbReference>
<dbReference type="GO" id="GO:0030604">
    <property type="term" value="F:1-deoxy-D-xylulose-5-phosphate reductoisomerase activity"/>
    <property type="evidence" value="ECO:0007669"/>
    <property type="project" value="UniProtKB-UniRule"/>
</dbReference>
<dbReference type="PIRSF" id="PIRSF006205">
    <property type="entry name" value="Dxp_reductismrs"/>
    <property type="match status" value="1"/>
</dbReference>
<dbReference type="HAMAP" id="MF_00183">
    <property type="entry name" value="DXP_reductoisom"/>
    <property type="match status" value="1"/>
</dbReference>
<dbReference type="InterPro" id="IPR003821">
    <property type="entry name" value="DXP_reductoisomerase"/>
</dbReference>
<feature type="binding site" evidence="9">
    <location>
        <position position="11"/>
    </location>
    <ligand>
        <name>NADPH</name>
        <dbReference type="ChEBI" id="CHEBI:57783"/>
    </ligand>
</feature>
<evidence type="ECO:0000256" key="5">
    <source>
        <dbReference type="ARBA" id="ARBA00023002"/>
    </source>
</evidence>
<sequence length="388" mass="41463">MKTLALLGSTGSIGKNVLNVVRAFPDRFRIAGLAAGKNITELAAQVLEFQPESISVADEVTAARLAELLPAEYRQKIFWGEEGNIQVATVPAAQMVITAVVGAAGLLPTLAAIKAGKDIGLANKETLVMAGRIVMQAVREHKVSLLPIDSEHSAIFQALEAGRRDDVAMLILTASGGPFRTFSPEQLACVTPAQALAHPNWSMGRKISIDSATLMNKGLEVIEARWLFDIPAEKIRVVVHPESIVHSLVEYIDGSVMAQLGIPDMRIPIAYALSYPERLNLGLSRLSLSACGSLNFEKPDYARFPALDLAFAALQEGGVKPAVLNAANEVAVAAFLEQKIGFTDIARVVEAVLAQFAAGDDLDLGEILAADRKARELAGEKILEINRG</sequence>
<feature type="binding site" evidence="9">
    <location>
        <position position="123"/>
    </location>
    <ligand>
        <name>NADPH</name>
        <dbReference type="ChEBI" id="CHEBI:57783"/>
    </ligand>
</feature>
<evidence type="ECO:0000256" key="2">
    <source>
        <dbReference type="ARBA" id="ARBA00006825"/>
    </source>
</evidence>
<dbReference type="GO" id="GO:0030145">
    <property type="term" value="F:manganese ion binding"/>
    <property type="evidence" value="ECO:0007669"/>
    <property type="project" value="TreeGrafter"/>
</dbReference>
<comment type="caution">
    <text evidence="13">The sequence shown here is derived from an EMBL/GenBank/DDBJ whole genome shotgun (WGS) entry which is preliminary data.</text>
</comment>
<comment type="catalytic activity">
    <reaction evidence="8">
        <text>2-C-methyl-D-erythritol 4-phosphate + NADP(+) = 1-deoxy-D-xylulose 5-phosphate + NADPH + H(+)</text>
        <dbReference type="Rhea" id="RHEA:13717"/>
        <dbReference type="ChEBI" id="CHEBI:15378"/>
        <dbReference type="ChEBI" id="CHEBI:57783"/>
        <dbReference type="ChEBI" id="CHEBI:57792"/>
        <dbReference type="ChEBI" id="CHEBI:58262"/>
        <dbReference type="ChEBI" id="CHEBI:58349"/>
        <dbReference type="EC" id="1.1.1.267"/>
    </reaction>
    <physiologicalReaction direction="right-to-left" evidence="8">
        <dbReference type="Rhea" id="RHEA:13719"/>
    </physiologicalReaction>
</comment>
<feature type="binding site" evidence="9">
    <location>
        <position position="10"/>
    </location>
    <ligand>
        <name>NADPH</name>
        <dbReference type="ChEBI" id="CHEBI:57783"/>
    </ligand>
</feature>
<keyword evidence="9" id="KW-0460">Magnesium</keyword>
<feature type="binding site" evidence="9">
    <location>
        <position position="125"/>
    </location>
    <ligand>
        <name>NADPH</name>
        <dbReference type="ChEBI" id="CHEBI:57783"/>
    </ligand>
</feature>
<dbReference type="SUPFAM" id="SSF55347">
    <property type="entry name" value="Glyceraldehyde-3-phosphate dehydrogenase-like, C-terminal domain"/>
    <property type="match status" value="1"/>
</dbReference>
<dbReference type="PANTHER" id="PTHR30525">
    <property type="entry name" value="1-DEOXY-D-XYLULOSE 5-PHOSPHATE REDUCTOISOMERASE"/>
    <property type="match status" value="1"/>
</dbReference>
<evidence type="ECO:0000256" key="4">
    <source>
        <dbReference type="ARBA" id="ARBA00022857"/>
    </source>
</evidence>
<dbReference type="UniPathway" id="UPA00056">
    <property type="reaction ID" value="UER00092"/>
</dbReference>
<keyword evidence="5 9" id="KW-0560">Oxidoreductase</keyword>
<evidence type="ECO:0000256" key="8">
    <source>
        <dbReference type="ARBA" id="ARBA00048543"/>
    </source>
</evidence>
<feature type="domain" description="1-deoxy-D-xylulose 5-phosphate reductoisomerase N-terminal" evidence="10">
    <location>
        <begin position="4"/>
        <end position="131"/>
    </location>
</feature>
<feature type="binding site" evidence="9">
    <location>
        <position position="175"/>
    </location>
    <ligand>
        <name>1-deoxy-D-xylulose 5-phosphate</name>
        <dbReference type="ChEBI" id="CHEBI:57792"/>
    </ligand>
</feature>
<feature type="binding site" evidence="9">
    <location>
        <position position="151"/>
    </location>
    <ligand>
        <name>Mn(2+)</name>
        <dbReference type="ChEBI" id="CHEBI:29035"/>
    </ligand>
</feature>
<evidence type="ECO:0000313" key="13">
    <source>
        <dbReference type="EMBL" id="TAA76058.1"/>
    </source>
</evidence>
<feature type="binding site" evidence="9">
    <location>
        <position position="37"/>
    </location>
    <ligand>
        <name>NADPH</name>
        <dbReference type="ChEBI" id="CHEBI:57783"/>
    </ligand>
</feature>
<keyword evidence="4 9" id="KW-0521">NADP</keyword>
<feature type="binding site" evidence="9">
    <location>
        <position position="211"/>
    </location>
    <ligand>
        <name>1-deoxy-D-xylulose 5-phosphate</name>
        <dbReference type="ChEBI" id="CHEBI:57792"/>
    </ligand>
</feature>
<dbReference type="GO" id="GO:0070402">
    <property type="term" value="F:NADPH binding"/>
    <property type="evidence" value="ECO:0007669"/>
    <property type="project" value="InterPro"/>
</dbReference>
<evidence type="ECO:0000256" key="7">
    <source>
        <dbReference type="ARBA" id="ARBA00023229"/>
    </source>
</evidence>
<comment type="similarity">
    <text evidence="2 9">Belongs to the DXR family.</text>
</comment>
<dbReference type="GO" id="GO:0016853">
    <property type="term" value="F:isomerase activity"/>
    <property type="evidence" value="ECO:0007669"/>
    <property type="project" value="UniProtKB-KW"/>
</dbReference>
<dbReference type="Gene3D" id="3.40.50.720">
    <property type="entry name" value="NAD(P)-binding Rossmann-like Domain"/>
    <property type="match status" value="1"/>
</dbReference>